<evidence type="ECO:0000313" key="2">
    <source>
        <dbReference type="Proteomes" id="UP000789920"/>
    </source>
</evidence>
<name>A0ACA9KFU3_9GLOM</name>
<evidence type="ECO:0000313" key="1">
    <source>
        <dbReference type="EMBL" id="CAG8471034.1"/>
    </source>
</evidence>
<organism evidence="1 2">
    <name type="scientific">Racocetra persica</name>
    <dbReference type="NCBI Taxonomy" id="160502"/>
    <lineage>
        <taxon>Eukaryota</taxon>
        <taxon>Fungi</taxon>
        <taxon>Fungi incertae sedis</taxon>
        <taxon>Mucoromycota</taxon>
        <taxon>Glomeromycotina</taxon>
        <taxon>Glomeromycetes</taxon>
        <taxon>Diversisporales</taxon>
        <taxon>Gigasporaceae</taxon>
        <taxon>Racocetra</taxon>
    </lineage>
</organism>
<accession>A0ACA9KFU3</accession>
<dbReference type="Proteomes" id="UP000789920">
    <property type="component" value="Unassembled WGS sequence"/>
</dbReference>
<keyword evidence="2" id="KW-1185">Reference proteome</keyword>
<sequence length="43" mass="5028">MDLWTNWNGPIWTIPVDQNKFKWNIETLSGCHKAVLGRLLCPM</sequence>
<proteinExistence type="predicted"/>
<comment type="caution">
    <text evidence="1">The sequence shown here is derived from an EMBL/GenBank/DDBJ whole genome shotgun (WGS) entry which is preliminary data.</text>
</comment>
<dbReference type="EMBL" id="CAJVQC010000452">
    <property type="protein sequence ID" value="CAG8471034.1"/>
    <property type="molecule type" value="Genomic_DNA"/>
</dbReference>
<protein>
    <submittedName>
        <fullName evidence="1">12652_t:CDS:1</fullName>
    </submittedName>
</protein>
<gene>
    <name evidence="1" type="ORF">RPERSI_LOCUS581</name>
</gene>
<reference evidence="1" key="1">
    <citation type="submission" date="2021-06" db="EMBL/GenBank/DDBJ databases">
        <authorList>
            <person name="Kallberg Y."/>
            <person name="Tangrot J."/>
            <person name="Rosling A."/>
        </authorList>
    </citation>
    <scope>NUCLEOTIDE SEQUENCE</scope>
    <source>
        <strain evidence="1">MA461A</strain>
    </source>
</reference>
<feature type="non-terminal residue" evidence="1">
    <location>
        <position position="43"/>
    </location>
</feature>